<dbReference type="AlphaFoldDB" id="A0A0F9U1V5"/>
<dbReference type="InterPro" id="IPR057895">
    <property type="entry name" value="Mom"/>
</dbReference>
<dbReference type="EMBL" id="LAZR01000158">
    <property type="protein sequence ID" value="KKN85549.1"/>
    <property type="molecule type" value="Genomic_DNA"/>
</dbReference>
<sequence>MNLKDQYKIQAIDYKTAMGIVIKEHYLHRSAPCSFAFGLFESNKLIGVIIYGTPSSAPLRRGICGDSEKNNVIELTRLWIQDDTPKNTESYFIGNTIKLIDKEIVVSYAEIEQGHLGVIYQATNWIYTGLSAKRTNWTIEGIDKHCQTLADKYTAKEIREKYGDKFKLVDRPRKHRYVYFNSSKKRKIELLQKLNYKIEPYPKKHTNGKKKTNKKIRDQQVETT</sequence>
<dbReference type="Pfam" id="PF25680">
    <property type="entry name" value="Mom"/>
    <property type="match status" value="1"/>
</dbReference>
<evidence type="ECO:0000256" key="1">
    <source>
        <dbReference type="SAM" id="MobiDB-lite"/>
    </source>
</evidence>
<feature type="region of interest" description="Disordered" evidence="1">
    <location>
        <begin position="200"/>
        <end position="224"/>
    </location>
</feature>
<evidence type="ECO:0000313" key="2">
    <source>
        <dbReference type="EMBL" id="KKN85549.1"/>
    </source>
</evidence>
<feature type="compositionally biased region" description="Basic and acidic residues" evidence="1">
    <location>
        <begin position="215"/>
        <end position="224"/>
    </location>
</feature>
<feature type="compositionally biased region" description="Basic residues" evidence="1">
    <location>
        <begin position="203"/>
        <end position="214"/>
    </location>
</feature>
<reference evidence="2" key="1">
    <citation type="journal article" date="2015" name="Nature">
        <title>Complex archaea that bridge the gap between prokaryotes and eukaryotes.</title>
        <authorList>
            <person name="Spang A."/>
            <person name="Saw J.H."/>
            <person name="Jorgensen S.L."/>
            <person name="Zaremba-Niedzwiedzka K."/>
            <person name="Martijn J."/>
            <person name="Lind A.E."/>
            <person name="van Eijk R."/>
            <person name="Schleper C."/>
            <person name="Guy L."/>
            <person name="Ettema T.J."/>
        </authorList>
    </citation>
    <scope>NUCLEOTIDE SEQUENCE</scope>
</reference>
<protein>
    <submittedName>
        <fullName evidence="2">Uncharacterized protein</fullName>
    </submittedName>
</protein>
<organism evidence="2">
    <name type="scientific">marine sediment metagenome</name>
    <dbReference type="NCBI Taxonomy" id="412755"/>
    <lineage>
        <taxon>unclassified sequences</taxon>
        <taxon>metagenomes</taxon>
        <taxon>ecological metagenomes</taxon>
    </lineage>
</organism>
<name>A0A0F9U1V5_9ZZZZ</name>
<comment type="caution">
    <text evidence="2">The sequence shown here is derived from an EMBL/GenBank/DDBJ whole genome shotgun (WGS) entry which is preliminary data.</text>
</comment>
<proteinExistence type="predicted"/>
<accession>A0A0F9U1V5</accession>
<gene>
    <name evidence="2" type="ORF">LCGC14_0278720</name>
</gene>